<evidence type="ECO:0000313" key="8">
    <source>
        <dbReference type="EMBL" id="BBO91423.1"/>
    </source>
</evidence>
<reference evidence="8 9" key="1">
    <citation type="submission" date="2019-11" db="EMBL/GenBank/DDBJ databases">
        <title>Comparative genomics of hydrocarbon-degrading Desulfosarcina strains.</title>
        <authorList>
            <person name="Watanabe M."/>
            <person name="Kojima H."/>
            <person name="Fukui M."/>
        </authorList>
    </citation>
    <scope>NUCLEOTIDE SEQUENCE [LARGE SCALE GENOMIC DNA]</scope>
    <source>
        <strain evidence="9">oXyS1</strain>
    </source>
</reference>
<evidence type="ECO:0000256" key="1">
    <source>
        <dbReference type="ARBA" id="ARBA00008857"/>
    </source>
</evidence>
<evidence type="ECO:0000259" key="7">
    <source>
        <dbReference type="PROSITE" id="PS51900"/>
    </source>
</evidence>
<dbReference type="GO" id="GO:0006310">
    <property type="term" value="P:DNA recombination"/>
    <property type="evidence" value="ECO:0007669"/>
    <property type="project" value="UniProtKB-KW"/>
</dbReference>
<dbReference type="InterPro" id="IPR010998">
    <property type="entry name" value="Integrase_recombinase_N"/>
</dbReference>
<dbReference type="NCBIfam" id="TIGR02249">
    <property type="entry name" value="integrase_gron"/>
    <property type="match status" value="1"/>
</dbReference>
<dbReference type="InterPro" id="IPR050090">
    <property type="entry name" value="Tyrosine_recombinase_XerCD"/>
</dbReference>
<dbReference type="Gene3D" id="1.10.150.130">
    <property type="match status" value="1"/>
</dbReference>
<evidence type="ECO:0000256" key="5">
    <source>
        <dbReference type="PROSITE-ProRule" id="PRU01248"/>
    </source>
</evidence>
<keyword evidence="9" id="KW-1185">Reference proteome</keyword>
<name>A0A5K8AFE5_9BACT</name>
<dbReference type="InterPro" id="IPR011946">
    <property type="entry name" value="Integrase_integron-type"/>
</dbReference>
<gene>
    <name evidence="8" type="ORF">DSCOOX_46030</name>
</gene>
<evidence type="ECO:0000256" key="3">
    <source>
        <dbReference type="ARBA" id="ARBA00023125"/>
    </source>
</evidence>
<evidence type="ECO:0000259" key="6">
    <source>
        <dbReference type="PROSITE" id="PS51898"/>
    </source>
</evidence>
<evidence type="ECO:0000256" key="4">
    <source>
        <dbReference type="ARBA" id="ARBA00023172"/>
    </source>
</evidence>
<protein>
    <submittedName>
        <fullName evidence="8">Integron integrase</fullName>
    </submittedName>
</protein>
<evidence type="ECO:0000313" key="9">
    <source>
        <dbReference type="Proteomes" id="UP000422108"/>
    </source>
</evidence>
<accession>A0A5K8AFE5</accession>
<dbReference type="Gene3D" id="1.10.443.10">
    <property type="entry name" value="Intergrase catalytic core"/>
    <property type="match status" value="1"/>
</dbReference>
<keyword evidence="2" id="KW-0229">DNA integration</keyword>
<dbReference type="Pfam" id="PF00589">
    <property type="entry name" value="Phage_integrase"/>
    <property type="match status" value="1"/>
</dbReference>
<organism evidence="8 9">
    <name type="scientific">Desulfosarcina ovata subsp. ovata</name>
    <dbReference type="NCBI Taxonomy" id="2752305"/>
    <lineage>
        <taxon>Bacteria</taxon>
        <taxon>Pseudomonadati</taxon>
        <taxon>Thermodesulfobacteriota</taxon>
        <taxon>Desulfobacteria</taxon>
        <taxon>Desulfobacterales</taxon>
        <taxon>Desulfosarcinaceae</taxon>
        <taxon>Desulfosarcina</taxon>
    </lineage>
</organism>
<sequence>MTAKGIPKQHHFNYRKWLRYYLDFCSKYGHIHSNPQSLIQFGNKLKEKKQTAWQIRQASDAIAIYYEIQEQKQGPQYKFHQVNEKTTQFTIKKETPKAQNADWTNVFKGLTSEIKLRHYSPKTLASYSGWARKLQSFVKSKDPKLLSSQDVKKFLTHLAVERNVSASSQNQAFNALLFLYRHVLKTEFGELKNIPRAKRKPYIPAVLSREEVDAVIGMLHEPFDLVAKLLYGCGLRLSECLRLRVQDINFESGVLTIHDGKGKKDRSVPLPKTIISELKIQLEKIVELHQKDLDIGYGGTFLVGRLDKKYKNAAKELVWQWFFPAKNLTLVPDEGQYRRYHLHPTHVQKAIRTAVRTAKIPKRASAHTFRHSYASHLLLANYDIRTIQKLLGHSDVRTTMIYTHTIESRTIKDAASPLDF</sequence>
<dbReference type="Proteomes" id="UP000422108">
    <property type="component" value="Chromosome"/>
</dbReference>
<dbReference type="InterPro" id="IPR004107">
    <property type="entry name" value="Integrase_SAM-like_N"/>
</dbReference>
<dbReference type="PANTHER" id="PTHR30349">
    <property type="entry name" value="PHAGE INTEGRASE-RELATED"/>
    <property type="match status" value="1"/>
</dbReference>
<proteinExistence type="inferred from homology"/>
<dbReference type="EMBL" id="AP021879">
    <property type="protein sequence ID" value="BBO91423.1"/>
    <property type="molecule type" value="Genomic_DNA"/>
</dbReference>
<dbReference type="Pfam" id="PF13495">
    <property type="entry name" value="Phage_int_SAM_4"/>
    <property type="match status" value="1"/>
</dbReference>
<dbReference type="GO" id="GO:0003677">
    <property type="term" value="F:DNA binding"/>
    <property type="evidence" value="ECO:0007669"/>
    <property type="project" value="UniProtKB-UniRule"/>
</dbReference>
<keyword evidence="3 5" id="KW-0238">DNA-binding</keyword>
<dbReference type="InterPro" id="IPR002104">
    <property type="entry name" value="Integrase_catalytic"/>
</dbReference>
<dbReference type="PROSITE" id="PS51900">
    <property type="entry name" value="CB"/>
    <property type="match status" value="1"/>
</dbReference>
<dbReference type="PANTHER" id="PTHR30349:SF64">
    <property type="entry name" value="PROPHAGE INTEGRASE INTD-RELATED"/>
    <property type="match status" value="1"/>
</dbReference>
<dbReference type="PROSITE" id="PS51898">
    <property type="entry name" value="TYR_RECOMBINASE"/>
    <property type="match status" value="1"/>
</dbReference>
<dbReference type="SUPFAM" id="SSF56349">
    <property type="entry name" value="DNA breaking-rejoining enzymes"/>
    <property type="match status" value="1"/>
</dbReference>
<dbReference type="AlphaFoldDB" id="A0A5K8AFE5"/>
<feature type="domain" description="Core-binding (CB)" evidence="7">
    <location>
        <begin position="94"/>
        <end position="184"/>
    </location>
</feature>
<dbReference type="InterPro" id="IPR011010">
    <property type="entry name" value="DNA_brk_join_enz"/>
</dbReference>
<feature type="domain" description="Tyr recombinase" evidence="6">
    <location>
        <begin position="202"/>
        <end position="416"/>
    </location>
</feature>
<keyword evidence="4" id="KW-0233">DNA recombination</keyword>
<dbReference type="InterPro" id="IPR013762">
    <property type="entry name" value="Integrase-like_cat_sf"/>
</dbReference>
<comment type="similarity">
    <text evidence="1">Belongs to the 'phage' integrase family.</text>
</comment>
<dbReference type="GO" id="GO:0015074">
    <property type="term" value="P:DNA integration"/>
    <property type="evidence" value="ECO:0007669"/>
    <property type="project" value="UniProtKB-KW"/>
</dbReference>
<evidence type="ECO:0000256" key="2">
    <source>
        <dbReference type="ARBA" id="ARBA00022908"/>
    </source>
</evidence>
<dbReference type="InterPro" id="IPR044068">
    <property type="entry name" value="CB"/>
</dbReference>